<organism evidence="2 3">
    <name type="scientific">Microbacterium croceum</name>
    <dbReference type="NCBI Taxonomy" id="2851645"/>
    <lineage>
        <taxon>Bacteria</taxon>
        <taxon>Bacillati</taxon>
        <taxon>Actinomycetota</taxon>
        <taxon>Actinomycetes</taxon>
        <taxon>Micrococcales</taxon>
        <taxon>Microbacteriaceae</taxon>
        <taxon>Microbacterium</taxon>
    </lineage>
</organism>
<gene>
    <name evidence="2" type="ORF">KZC51_04265</name>
</gene>
<dbReference type="InterPro" id="IPR006311">
    <property type="entry name" value="TAT_signal"/>
</dbReference>
<dbReference type="Proteomes" id="UP001300096">
    <property type="component" value="Unassembled WGS sequence"/>
</dbReference>
<protein>
    <submittedName>
        <fullName evidence="2">Uncharacterized protein</fullName>
    </submittedName>
</protein>
<dbReference type="RefSeq" id="WP_247628772.1">
    <property type="nucleotide sequence ID" value="NZ_JAHWXN010000001.1"/>
</dbReference>
<sequence length="349" mass="36372">MERESESVERTGIDRRSVLTAAAWSVPVVAAVVSTPLAAASVAGFDLFTQGLQRGDGTDFFNGDATLKYVDGFTDGFTLLNHGPQEAPAGTIVTMRYDNRIITPGDFTFSQGGPSNPRTPLSYSAPVVNGNESTVTFVIPVPVPVEEDVFGPGTIWIFTEYDLDILYPNDVLDDYRPLYWQIVTSDDDGSNNSFGSATPTTEPANDPWGLQASATFTRYTTSACEMELPTAVTVTSVGPGSTPGDVTLNLSLEAFAVTGVTLGGLTVNGVPTAATVDSTGSGTYAIALGRPLGAGDIVEASFSYTIDATAALVNNGRAQFSANSAGLGGGQDQRLTTNFVNGDNSACAL</sequence>
<dbReference type="PROSITE" id="PS51318">
    <property type="entry name" value="TAT"/>
    <property type="match status" value="1"/>
</dbReference>
<reference evidence="2 3" key="1">
    <citation type="submission" date="2021-06" db="EMBL/GenBank/DDBJ databases">
        <title>Genome-based taxonomic framework of Microbacterium strains isolated from marine environment, the description of four new species and reclassification of four preexisting species.</title>
        <authorList>
            <person name="Lee S.D."/>
            <person name="Kim S.-M."/>
            <person name="Byeon Y.-S."/>
            <person name="Yang H.L."/>
            <person name="Kim I.S."/>
        </authorList>
    </citation>
    <scope>NUCLEOTIDE SEQUENCE [LARGE SCALE GENOMIC DNA]</scope>
    <source>
        <strain evidence="2 3">SSW1-49</strain>
    </source>
</reference>
<accession>A0ABT0FBP0</accession>
<comment type="caution">
    <text evidence="2">The sequence shown here is derived from an EMBL/GenBank/DDBJ whole genome shotgun (WGS) entry which is preliminary data.</text>
</comment>
<feature type="region of interest" description="Disordered" evidence="1">
    <location>
        <begin position="190"/>
        <end position="209"/>
    </location>
</feature>
<dbReference type="EMBL" id="JAHWXN010000001">
    <property type="protein sequence ID" value="MCK2035344.1"/>
    <property type="molecule type" value="Genomic_DNA"/>
</dbReference>
<keyword evidence="3" id="KW-1185">Reference proteome</keyword>
<evidence type="ECO:0000313" key="2">
    <source>
        <dbReference type="EMBL" id="MCK2035344.1"/>
    </source>
</evidence>
<proteinExistence type="predicted"/>
<name>A0ABT0FBP0_9MICO</name>
<evidence type="ECO:0000256" key="1">
    <source>
        <dbReference type="SAM" id="MobiDB-lite"/>
    </source>
</evidence>
<evidence type="ECO:0000313" key="3">
    <source>
        <dbReference type="Proteomes" id="UP001300096"/>
    </source>
</evidence>